<name>A0A1I8BN38_MELHA</name>
<sequence>MADSKLVKLADSKLVKKRALVVKVLNNVKNNINNIDLEPRTVDYAKYIEAFDDVYEYFNMAKKRNHQFDEFFTGVEWPAAPGELTKYLYSTRKRTALLKMISNVVGFVDTCVDVDMLDCLYQLSNGIGCVVSLTIGIGVVGAGSSCGAK</sequence>
<keyword evidence="1" id="KW-1185">Reference proteome</keyword>
<dbReference type="Proteomes" id="UP000095281">
    <property type="component" value="Unplaced"/>
</dbReference>
<evidence type="ECO:0000313" key="2">
    <source>
        <dbReference type="WBParaSite" id="MhA1_Contig325.frz3.gene25"/>
    </source>
</evidence>
<organism evidence="1 2">
    <name type="scientific">Meloidogyne hapla</name>
    <name type="common">Root-knot nematode worm</name>
    <dbReference type="NCBI Taxonomy" id="6305"/>
    <lineage>
        <taxon>Eukaryota</taxon>
        <taxon>Metazoa</taxon>
        <taxon>Ecdysozoa</taxon>
        <taxon>Nematoda</taxon>
        <taxon>Chromadorea</taxon>
        <taxon>Rhabditida</taxon>
        <taxon>Tylenchina</taxon>
        <taxon>Tylenchomorpha</taxon>
        <taxon>Tylenchoidea</taxon>
        <taxon>Meloidogynidae</taxon>
        <taxon>Meloidogyninae</taxon>
        <taxon>Meloidogyne</taxon>
    </lineage>
</organism>
<protein>
    <submittedName>
        <fullName evidence="2">Apoptosis regulator BAX-like</fullName>
    </submittedName>
</protein>
<accession>A0A1I8BN38</accession>
<proteinExistence type="predicted"/>
<reference evidence="2" key="1">
    <citation type="submission" date="2016-11" db="UniProtKB">
        <authorList>
            <consortium name="WormBaseParasite"/>
        </authorList>
    </citation>
    <scope>IDENTIFICATION</scope>
</reference>
<evidence type="ECO:0000313" key="1">
    <source>
        <dbReference type="Proteomes" id="UP000095281"/>
    </source>
</evidence>
<dbReference type="AlphaFoldDB" id="A0A1I8BN38"/>
<dbReference type="WBParaSite" id="MhA1_Contig325.frz3.gene25">
    <property type="protein sequence ID" value="MhA1_Contig325.frz3.gene25"/>
    <property type="gene ID" value="MhA1_Contig325.frz3.gene25"/>
</dbReference>